<sequence length="66" mass="8081">MNSLWFASDTLLIYMKYRYEHCDKDCESCPCKVEGYHCRYVYEETTKEIDKREKYQKKKIDKVSLP</sequence>
<organism evidence="1">
    <name type="scientific">Microviridae sp. ctQkk2</name>
    <dbReference type="NCBI Taxonomy" id="2826734"/>
    <lineage>
        <taxon>Viruses</taxon>
        <taxon>Monodnaviria</taxon>
        <taxon>Sangervirae</taxon>
        <taxon>Phixviricota</taxon>
        <taxon>Malgrandaviricetes</taxon>
        <taxon>Petitvirales</taxon>
        <taxon>Microviridae</taxon>
    </lineage>
</organism>
<accession>A0A8S5R347</accession>
<evidence type="ECO:0000313" key="1">
    <source>
        <dbReference type="EMBL" id="DAE25513.1"/>
    </source>
</evidence>
<protein>
    <submittedName>
        <fullName evidence="1">Hui1</fullName>
    </submittedName>
</protein>
<name>A0A8S5R347_9VIRU</name>
<proteinExistence type="predicted"/>
<dbReference type="EMBL" id="BK015799">
    <property type="protein sequence ID" value="DAE25513.1"/>
    <property type="molecule type" value="Genomic_DNA"/>
</dbReference>
<reference evidence="1" key="1">
    <citation type="journal article" date="2021" name="Proc. Natl. Acad. Sci. U.S.A.">
        <title>A Catalog of Tens of Thousands of Viruses from Human Metagenomes Reveals Hidden Associations with Chronic Diseases.</title>
        <authorList>
            <person name="Tisza M.J."/>
            <person name="Buck C.B."/>
        </authorList>
    </citation>
    <scope>NUCLEOTIDE SEQUENCE</scope>
    <source>
        <strain evidence="1">CtQkk2</strain>
    </source>
</reference>